<dbReference type="Gene3D" id="3.30.1360.70">
    <property type="entry name" value="Arginyl tRNA synthetase N-terminal domain"/>
    <property type="match status" value="1"/>
</dbReference>
<comment type="subunit">
    <text evidence="9">Monomer.</text>
</comment>
<evidence type="ECO:0000256" key="6">
    <source>
        <dbReference type="ARBA" id="ARBA00022917"/>
    </source>
</evidence>
<comment type="catalytic activity">
    <reaction evidence="8 9">
        <text>tRNA(Arg) + L-arginine + ATP = L-arginyl-tRNA(Arg) + AMP + diphosphate</text>
        <dbReference type="Rhea" id="RHEA:20301"/>
        <dbReference type="Rhea" id="RHEA-COMP:9658"/>
        <dbReference type="Rhea" id="RHEA-COMP:9673"/>
        <dbReference type="ChEBI" id="CHEBI:30616"/>
        <dbReference type="ChEBI" id="CHEBI:32682"/>
        <dbReference type="ChEBI" id="CHEBI:33019"/>
        <dbReference type="ChEBI" id="CHEBI:78442"/>
        <dbReference type="ChEBI" id="CHEBI:78513"/>
        <dbReference type="ChEBI" id="CHEBI:456215"/>
        <dbReference type="EC" id="6.1.1.19"/>
    </reaction>
</comment>
<dbReference type="InterPro" id="IPR014729">
    <property type="entry name" value="Rossmann-like_a/b/a_fold"/>
</dbReference>
<name>A0A5B8V169_9SPHI</name>
<dbReference type="SUPFAM" id="SSF47323">
    <property type="entry name" value="Anticodon-binding domain of a subclass of class I aminoacyl-tRNA synthetases"/>
    <property type="match status" value="1"/>
</dbReference>
<evidence type="ECO:0000256" key="4">
    <source>
        <dbReference type="ARBA" id="ARBA00022741"/>
    </source>
</evidence>
<dbReference type="Pfam" id="PF00750">
    <property type="entry name" value="tRNA-synt_1d"/>
    <property type="match status" value="1"/>
</dbReference>
<dbReference type="PRINTS" id="PR01038">
    <property type="entry name" value="TRNASYNTHARG"/>
</dbReference>
<sequence>MNFITEAVVKAVKTLYQTDVNPADINLQETRKEFEGQVTLVTFPFTKLSRKSPEQTGIEIGEFLKSEVSEISAFNVIKGFLNISLADSFWLNKFYTEILPDDFARFEPNGKKVMVEYSSPNTNKPLHLGHVRNNLLGYSVAKILEAAGYDVIKTNLVNDRGIHICKSMLAWQEFGDGETPESSGLKGDHLVGKYYVLFDKEYKKQIDELKAAGQTEEEAKKNAPIIKEAQQMLQKWEAGDKDVISLWKTMNGWVYAGFGETYKRLGVEFDKFYYESNTYLLGKDIVDEGLAKEVFFKKEDGSVWIDLTADGLDQKLLLRSDGTSVYMTQDLGTAQLKYDDFGMDESIYVVGNEQDYHFKVLFLILEKLGKTWAKGLYHLSYGMVDLPSGKMKSREGTVVDADDLISEMETTAKDQTEALGKVEGFGEAEKEELYHTIGMGALKYFLLKVDPKKRLLFDPNESVDFQGHTGPFIQYTHARIRSVLSRAGAISPAKSAAPLFAEERELILILGQFPEIIETAARGYTPAVIANYVYEVAKAFNKFYHERSILQADDEPTRQFRLQLSSASANVIKKGMGLLGIEVPERM</sequence>
<keyword evidence="6 9" id="KW-0648">Protein biosynthesis</keyword>
<evidence type="ECO:0000256" key="8">
    <source>
        <dbReference type="ARBA" id="ARBA00049339"/>
    </source>
</evidence>
<dbReference type="SUPFAM" id="SSF52374">
    <property type="entry name" value="Nucleotidylyl transferase"/>
    <property type="match status" value="1"/>
</dbReference>
<dbReference type="PANTHER" id="PTHR11956">
    <property type="entry name" value="ARGINYL-TRNA SYNTHETASE"/>
    <property type="match status" value="1"/>
</dbReference>
<evidence type="ECO:0000313" key="14">
    <source>
        <dbReference type="Proteomes" id="UP000321479"/>
    </source>
</evidence>
<dbReference type="GO" id="GO:0005737">
    <property type="term" value="C:cytoplasm"/>
    <property type="evidence" value="ECO:0007669"/>
    <property type="project" value="UniProtKB-SubCell"/>
</dbReference>
<dbReference type="OrthoDB" id="9805987at2"/>
<dbReference type="SMART" id="SM01016">
    <property type="entry name" value="Arg_tRNA_synt_N"/>
    <property type="match status" value="1"/>
</dbReference>
<evidence type="ECO:0000256" key="7">
    <source>
        <dbReference type="ARBA" id="ARBA00023146"/>
    </source>
</evidence>
<dbReference type="SUPFAM" id="SSF55190">
    <property type="entry name" value="Arginyl-tRNA synthetase (ArgRS), N-terminal 'additional' domain"/>
    <property type="match status" value="1"/>
</dbReference>
<dbReference type="AlphaFoldDB" id="A0A5B8V169"/>
<dbReference type="PANTHER" id="PTHR11956:SF5">
    <property type="entry name" value="ARGININE--TRNA LIGASE, CYTOPLASMIC"/>
    <property type="match status" value="1"/>
</dbReference>
<dbReference type="GO" id="GO:0004814">
    <property type="term" value="F:arginine-tRNA ligase activity"/>
    <property type="evidence" value="ECO:0007669"/>
    <property type="project" value="UniProtKB-UniRule"/>
</dbReference>
<dbReference type="Pfam" id="PF05746">
    <property type="entry name" value="DALR_1"/>
    <property type="match status" value="1"/>
</dbReference>
<dbReference type="HAMAP" id="MF_00123">
    <property type="entry name" value="Arg_tRNA_synth"/>
    <property type="match status" value="1"/>
</dbReference>
<reference evidence="13 14" key="1">
    <citation type="journal article" date="2017" name="Curr. Microbiol.">
        <title>Mucilaginibacter ginsenosidivorans sp. nov., Isolated from Soil of Ginseng Field.</title>
        <authorList>
            <person name="Kim M.M."/>
            <person name="Siddiqi M.Z."/>
            <person name="Im W.T."/>
        </authorList>
    </citation>
    <scope>NUCLEOTIDE SEQUENCE [LARGE SCALE GENOMIC DNA]</scope>
    <source>
        <strain evidence="13 14">Gsoil 3017</strain>
    </source>
</reference>
<keyword evidence="7 9" id="KW-0030">Aminoacyl-tRNA synthetase</keyword>
<dbReference type="InterPro" id="IPR036695">
    <property type="entry name" value="Arg-tRNA-synth_N_sf"/>
</dbReference>
<dbReference type="InterPro" id="IPR035684">
    <property type="entry name" value="ArgRS_core"/>
</dbReference>
<dbReference type="Gene3D" id="3.40.50.620">
    <property type="entry name" value="HUPs"/>
    <property type="match status" value="1"/>
</dbReference>
<evidence type="ECO:0000256" key="2">
    <source>
        <dbReference type="ARBA" id="ARBA00022490"/>
    </source>
</evidence>
<dbReference type="InterPro" id="IPR001278">
    <property type="entry name" value="Arg-tRNA-ligase"/>
</dbReference>
<keyword evidence="5 9" id="KW-0067">ATP-binding</keyword>
<dbReference type="InterPro" id="IPR001412">
    <property type="entry name" value="aa-tRNA-synth_I_CS"/>
</dbReference>
<dbReference type="FunFam" id="1.10.730.10:FF:000006">
    <property type="entry name" value="Arginyl-tRNA synthetase 2, mitochondrial"/>
    <property type="match status" value="1"/>
</dbReference>
<proteinExistence type="inferred from homology"/>
<evidence type="ECO:0000256" key="10">
    <source>
        <dbReference type="RuleBase" id="RU363038"/>
    </source>
</evidence>
<keyword evidence="14" id="KW-1185">Reference proteome</keyword>
<dbReference type="Gene3D" id="1.10.730.10">
    <property type="entry name" value="Isoleucyl-tRNA Synthetase, Domain 1"/>
    <property type="match status" value="1"/>
</dbReference>
<feature type="short sequence motif" description="'HIGH' region" evidence="9">
    <location>
        <begin position="120"/>
        <end position="130"/>
    </location>
</feature>
<evidence type="ECO:0000259" key="12">
    <source>
        <dbReference type="SMART" id="SM01016"/>
    </source>
</evidence>
<keyword evidence="2 9" id="KW-0963">Cytoplasm</keyword>
<dbReference type="InterPro" id="IPR008909">
    <property type="entry name" value="DALR_anticod-bd"/>
</dbReference>
<dbReference type="EC" id="6.1.1.19" evidence="9"/>
<gene>
    <name evidence="9" type="primary">argS</name>
    <name evidence="13" type="ORF">FRZ54_18960</name>
</gene>
<feature type="domain" description="Arginyl tRNA synthetase N-terminal" evidence="12">
    <location>
        <begin position="2"/>
        <end position="85"/>
    </location>
</feature>
<dbReference type="PROSITE" id="PS00178">
    <property type="entry name" value="AA_TRNA_LIGASE_I"/>
    <property type="match status" value="1"/>
</dbReference>
<dbReference type="KEGG" id="mgin:FRZ54_18960"/>
<evidence type="ECO:0000259" key="11">
    <source>
        <dbReference type="SMART" id="SM00836"/>
    </source>
</evidence>
<dbReference type="FunFam" id="3.40.50.620:FF:000125">
    <property type="entry name" value="Arginine--tRNA ligase"/>
    <property type="match status" value="1"/>
</dbReference>
<evidence type="ECO:0000256" key="3">
    <source>
        <dbReference type="ARBA" id="ARBA00022598"/>
    </source>
</evidence>
<evidence type="ECO:0000313" key="13">
    <source>
        <dbReference type="EMBL" id="QEC64563.1"/>
    </source>
</evidence>
<dbReference type="Proteomes" id="UP000321479">
    <property type="component" value="Chromosome"/>
</dbReference>
<comment type="subcellular location">
    <subcellularLocation>
        <location evidence="9">Cytoplasm</location>
    </subcellularLocation>
</comment>
<dbReference type="GO" id="GO:0005524">
    <property type="term" value="F:ATP binding"/>
    <property type="evidence" value="ECO:0007669"/>
    <property type="project" value="UniProtKB-UniRule"/>
</dbReference>
<dbReference type="SMART" id="SM00836">
    <property type="entry name" value="DALR_1"/>
    <property type="match status" value="1"/>
</dbReference>
<evidence type="ECO:0000256" key="1">
    <source>
        <dbReference type="ARBA" id="ARBA00005594"/>
    </source>
</evidence>
<dbReference type="InterPro" id="IPR005148">
    <property type="entry name" value="Arg-tRNA-synth_N"/>
</dbReference>
<dbReference type="EMBL" id="CP042436">
    <property type="protein sequence ID" value="QEC64563.1"/>
    <property type="molecule type" value="Genomic_DNA"/>
</dbReference>
<evidence type="ECO:0000256" key="9">
    <source>
        <dbReference type="HAMAP-Rule" id="MF_00123"/>
    </source>
</evidence>
<accession>A0A5B8V169</accession>
<evidence type="ECO:0000256" key="5">
    <source>
        <dbReference type="ARBA" id="ARBA00022840"/>
    </source>
</evidence>
<protein>
    <recommendedName>
        <fullName evidence="9">Arginine--tRNA ligase</fullName>
        <ecNumber evidence="9">6.1.1.19</ecNumber>
    </recommendedName>
    <alternativeName>
        <fullName evidence="9">Arginyl-tRNA synthetase</fullName>
        <shortName evidence="9">ArgRS</shortName>
    </alternativeName>
</protein>
<dbReference type="GO" id="GO:0006420">
    <property type="term" value="P:arginyl-tRNA aminoacylation"/>
    <property type="evidence" value="ECO:0007669"/>
    <property type="project" value="UniProtKB-UniRule"/>
</dbReference>
<keyword evidence="4 9" id="KW-0547">Nucleotide-binding</keyword>
<comment type="similarity">
    <text evidence="1 9 10">Belongs to the class-I aminoacyl-tRNA synthetase family.</text>
</comment>
<dbReference type="InterPro" id="IPR009080">
    <property type="entry name" value="tRNAsynth_Ia_anticodon-bd"/>
</dbReference>
<feature type="domain" description="DALR anticodon binding" evidence="11">
    <location>
        <begin position="473"/>
        <end position="587"/>
    </location>
</feature>
<dbReference type="RefSeq" id="WP_147033397.1">
    <property type="nucleotide sequence ID" value="NZ_CP042436.1"/>
</dbReference>
<dbReference type="CDD" id="cd07956">
    <property type="entry name" value="Anticodon_Ia_Arg"/>
    <property type="match status" value="1"/>
</dbReference>
<organism evidence="13 14">
    <name type="scientific">Mucilaginibacter ginsenosidivorans</name>
    <dbReference type="NCBI Taxonomy" id="398053"/>
    <lineage>
        <taxon>Bacteria</taxon>
        <taxon>Pseudomonadati</taxon>
        <taxon>Bacteroidota</taxon>
        <taxon>Sphingobacteriia</taxon>
        <taxon>Sphingobacteriales</taxon>
        <taxon>Sphingobacteriaceae</taxon>
        <taxon>Mucilaginibacter</taxon>
    </lineage>
</organism>
<dbReference type="NCBIfam" id="TIGR00456">
    <property type="entry name" value="argS"/>
    <property type="match status" value="1"/>
</dbReference>
<keyword evidence="3 9" id="KW-0436">Ligase</keyword>